<gene>
    <name evidence="2" type="ORF">SAMN04488540_10852</name>
</gene>
<dbReference type="SUPFAM" id="SSF81901">
    <property type="entry name" value="HCP-like"/>
    <property type="match status" value="1"/>
</dbReference>
<dbReference type="AlphaFoldDB" id="A0A1G8TSG2"/>
<evidence type="ECO:0000259" key="1">
    <source>
        <dbReference type="Pfam" id="PF12975"/>
    </source>
</evidence>
<organism evidence="2 3">
    <name type="scientific">Ferrimonas sediminum</name>
    <dbReference type="NCBI Taxonomy" id="718193"/>
    <lineage>
        <taxon>Bacteria</taxon>
        <taxon>Pseudomonadati</taxon>
        <taxon>Pseudomonadota</taxon>
        <taxon>Gammaproteobacteria</taxon>
        <taxon>Alteromonadales</taxon>
        <taxon>Ferrimonadaceae</taxon>
        <taxon>Ferrimonas</taxon>
    </lineage>
</organism>
<protein>
    <recommendedName>
        <fullName evidence="1">DUF3859 domain-containing protein</fullName>
    </recommendedName>
</protein>
<name>A0A1G8TSG2_9GAMM</name>
<dbReference type="OrthoDB" id="6306965at2"/>
<evidence type="ECO:0000313" key="3">
    <source>
        <dbReference type="Proteomes" id="UP000199527"/>
    </source>
</evidence>
<dbReference type="Proteomes" id="UP000199527">
    <property type="component" value="Unassembled WGS sequence"/>
</dbReference>
<accession>A0A1G8TSG2</accession>
<keyword evidence="3" id="KW-1185">Reference proteome</keyword>
<sequence>MNRRLDIPTGLMFFLVFLLVGCASVNPPSEHSGLPAINAKIQISGQASELPANAGVQRVKYKRRGTVIAQLGQGFGFSYRPSLAENESSDQTTFPVTITLTHPPITQADGSVTRITQWDSVMELGKVNHSVWIFESERMLVPGSWYLSVDYDGQSLAKRHYVVDTAATPPQKLTSVCSADESRYLSGLARDHHACCNDNDAHACFNFAWRGVERSGDTLGAALYYGRGCELGDPSACRFAGRLAKDQQQKQHWYSLGCELNDADSCQKLTD</sequence>
<feature type="domain" description="DUF3859" evidence="1">
    <location>
        <begin position="45"/>
        <end position="163"/>
    </location>
</feature>
<dbReference type="Gene3D" id="2.60.40.2390">
    <property type="match status" value="1"/>
</dbReference>
<proteinExistence type="predicted"/>
<dbReference type="PROSITE" id="PS51257">
    <property type="entry name" value="PROKAR_LIPOPROTEIN"/>
    <property type="match status" value="1"/>
</dbReference>
<reference evidence="3" key="1">
    <citation type="submission" date="2016-10" db="EMBL/GenBank/DDBJ databases">
        <authorList>
            <person name="Varghese N."/>
            <person name="Submissions S."/>
        </authorList>
    </citation>
    <scope>NUCLEOTIDE SEQUENCE [LARGE SCALE GENOMIC DNA]</scope>
    <source>
        <strain evidence="3">DSM 23317</strain>
    </source>
</reference>
<dbReference type="EMBL" id="FNEM01000008">
    <property type="protein sequence ID" value="SDJ43650.1"/>
    <property type="molecule type" value="Genomic_DNA"/>
</dbReference>
<dbReference type="Pfam" id="PF12975">
    <property type="entry name" value="DUF3859"/>
    <property type="match status" value="1"/>
</dbReference>
<evidence type="ECO:0000313" key="2">
    <source>
        <dbReference type="EMBL" id="SDJ43650.1"/>
    </source>
</evidence>
<dbReference type="InterPro" id="IPR024331">
    <property type="entry name" value="DUF3859"/>
</dbReference>
<dbReference type="Gene3D" id="1.25.40.10">
    <property type="entry name" value="Tetratricopeptide repeat domain"/>
    <property type="match status" value="1"/>
</dbReference>
<dbReference type="InterPro" id="IPR011990">
    <property type="entry name" value="TPR-like_helical_dom_sf"/>
</dbReference>